<evidence type="ECO:0000313" key="1">
    <source>
        <dbReference type="EMBL" id="ABI18243.1"/>
    </source>
</evidence>
<sequence>EPTWALGIFPGGFRWPSGVQKMKEAALQIAGRSLWESPPEIGGSLMSEIGPYFDRAAAAVA</sequence>
<proteinExistence type="predicted"/>
<dbReference type="EMBL" id="DQ829701">
    <property type="protein sequence ID" value="ABI18243.1"/>
    <property type="molecule type" value="Genomic_DNA"/>
</dbReference>
<name>A9X6U6_9CYAN</name>
<feature type="non-terminal residue" evidence="1">
    <location>
        <position position="1"/>
    </location>
</feature>
<dbReference type="AlphaFoldDB" id="A9X6U6"/>
<organism evidence="1">
    <name type="scientific">Phormidium willei BDU 130791</name>
    <dbReference type="NCBI Taxonomy" id="399101"/>
    <lineage>
        <taxon>Bacteria</taxon>
        <taxon>Bacillati</taxon>
        <taxon>Cyanobacteriota</taxon>
        <taxon>Cyanophyceae</taxon>
        <taxon>Oscillatoriophycideae</taxon>
        <taxon>Oscillatoriales</taxon>
        <taxon>Oscillatoriaceae</taxon>
        <taxon>Phormidium</taxon>
        <taxon>Phormidium willei</taxon>
    </lineage>
</organism>
<gene>
    <name evidence="1" type="primary">cpcB</name>
</gene>
<accession>A9X6U6</accession>
<reference evidence="1" key="1">
    <citation type="submission" date="2006-06" db="EMBL/GenBank/DDBJ databases">
        <title>The discriminatory power of the phycocyanin operon in taxonomic resolution of Leptolyngbyales isolated from the Indian subcontinent.</title>
        <authorList>
            <person name="Premanandh J."/>
            <person name="Priya B."/>
            <person name="Prabaharan D."/>
            <person name="Uma L."/>
            <person name="Subramanian G."/>
        </authorList>
    </citation>
    <scope>NUCLEOTIDE SEQUENCE</scope>
    <source>
        <strain evidence="1">BDU 130791</strain>
    </source>
</reference>
<protein>
    <submittedName>
        <fullName evidence="1">Phycocyanin B</fullName>
    </submittedName>
</protein>